<sequence>MHSVVLNCLLFVAIFSVAGIYRWISKVPPDDDSRPSHQSIRYILDNRTGEIVLQDNQFTTWLSKQDNQSQIYSLIQNVFCHIHTRTGSISSKSDHQNLVSSSPKHECELNLVNSLGPFPSVTNVNPNDTRIPSRPGAYKPSMIYALQPSHENSQLPCTVHKAKREKEYQLLRHWIQLAEENGLIWWLGYGSLLGAVR</sequence>
<keyword evidence="1" id="KW-0732">Signal</keyword>
<evidence type="ECO:0000313" key="3">
    <source>
        <dbReference type="Proteomes" id="UP000316759"/>
    </source>
</evidence>
<organism evidence="2 3">
    <name type="scientific">Fasciola gigantica</name>
    <name type="common">Giant liver fluke</name>
    <dbReference type="NCBI Taxonomy" id="46835"/>
    <lineage>
        <taxon>Eukaryota</taxon>
        <taxon>Metazoa</taxon>
        <taxon>Spiralia</taxon>
        <taxon>Lophotrochozoa</taxon>
        <taxon>Platyhelminthes</taxon>
        <taxon>Trematoda</taxon>
        <taxon>Digenea</taxon>
        <taxon>Plagiorchiida</taxon>
        <taxon>Echinostomata</taxon>
        <taxon>Echinostomatoidea</taxon>
        <taxon>Fasciolidae</taxon>
        <taxon>Fasciola</taxon>
    </lineage>
</organism>
<keyword evidence="3" id="KW-1185">Reference proteome</keyword>
<gene>
    <name evidence="2" type="ORF">FGIG_13993</name>
</gene>
<name>A0A504YWF7_FASGI</name>
<comment type="caution">
    <text evidence="2">The sequence shown here is derived from an EMBL/GenBank/DDBJ whole genome shotgun (WGS) entry which is preliminary data.</text>
</comment>
<dbReference type="OrthoDB" id="444255at2759"/>
<protein>
    <submittedName>
        <fullName evidence="2">Uncharacterized protein</fullName>
    </submittedName>
</protein>
<reference evidence="2 3" key="1">
    <citation type="submission" date="2019-04" db="EMBL/GenBank/DDBJ databases">
        <title>Annotation for the trematode Fasciola gigantica.</title>
        <authorList>
            <person name="Choi Y.-J."/>
        </authorList>
    </citation>
    <scope>NUCLEOTIDE SEQUENCE [LARGE SCALE GENOMIC DNA]</scope>
    <source>
        <strain evidence="2">Uganda_cow_1</strain>
    </source>
</reference>
<evidence type="ECO:0000256" key="1">
    <source>
        <dbReference type="SAM" id="SignalP"/>
    </source>
</evidence>
<dbReference type="EMBL" id="SUNJ01004524">
    <property type="protein sequence ID" value="TPP64351.1"/>
    <property type="molecule type" value="Genomic_DNA"/>
</dbReference>
<feature type="signal peptide" evidence="1">
    <location>
        <begin position="1"/>
        <end position="19"/>
    </location>
</feature>
<feature type="non-terminal residue" evidence="2">
    <location>
        <position position="197"/>
    </location>
</feature>
<feature type="chain" id="PRO_5021196872" evidence="1">
    <location>
        <begin position="20"/>
        <end position="197"/>
    </location>
</feature>
<dbReference type="AlphaFoldDB" id="A0A504YWF7"/>
<proteinExistence type="predicted"/>
<dbReference type="STRING" id="46835.A0A504YWF7"/>
<evidence type="ECO:0000313" key="2">
    <source>
        <dbReference type="EMBL" id="TPP64351.1"/>
    </source>
</evidence>
<dbReference type="Proteomes" id="UP000316759">
    <property type="component" value="Unassembled WGS sequence"/>
</dbReference>
<accession>A0A504YWF7</accession>